<reference evidence="1" key="1">
    <citation type="submission" date="2023-03" db="EMBL/GenBank/DDBJ databases">
        <title>Massive genome expansion in bonnet fungi (Mycena s.s.) driven by repeated elements and novel gene families across ecological guilds.</title>
        <authorList>
            <consortium name="Lawrence Berkeley National Laboratory"/>
            <person name="Harder C.B."/>
            <person name="Miyauchi S."/>
            <person name="Viragh M."/>
            <person name="Kuo A."/>
            <person name="Thoen E."/>
            <person name="Andreopoulos B."/>
            <person name="Lu D."/>
            <person name="Skrede I."/>
            <person name="Drula E."/>
            <person name="Henrissat B."/>
            <person name="Morin E."/>
            <person name="Kohler A."/>
            <person name="Barry K."/>
            <person name="LaButti K."/>
            <person name="Morin E."/>
            <person name="Salamov A."/>
            <person name="Lipzen A."/>
            <person name="Mereny Z."/>
            <person name="Hegedus B."/>
            <person name="Baldrian P."/>
            <person name="Stursova M."/>
            <person name="Weitz H."/>
            <person name="Taylor A."/>
            <person name="Grigoriev I.V."/>
            <person name="Nagy L.G."/>
            <person name="Martin F."/>
            <person name="Kauserud H."/>
        </authorList>
    </citation>
    <scope>NUCLEOTIDE SEQUENCE</scope>
    <source>
        <strain evidence="1">9284</strain>
    </source>
</reference>
<protein>
    <submittedName>
        <fullName evidence="1">Uncharacterized protein</fullName>
    </submittedName>
</protein>
<comment type="caution">
    <text evidence="1">The sequence shown here is derived from an EMBL/GenBank/DDBJ whole genome shotgun (WGS) entry which is preliminary data.</text>
</comment>
<accession>A0AAD7FHL1</accession>
<evidence type="ECO:0000313" key="1">
    <source>
        <dbReference type="EMBL" id="KAJ7619333.1"/>
    </source>
</evidence>
<evidence type="ECO:0000313" key="2">
    <source>
        <dbReference type="Proteomes" id="UP001221142"/>
    </source>
</evidence>
<dbReference type="AlphaFoldDB" id="A0AAD7FHL1"/>
<name>A0AAD7FHL1_9AGAR</name>
<proteinExistence type="predicted"/>
<dbReference type="EMBL" id="JARKIF010000018">
    <property type="protein sequence ID" value="KAJ7619333.1"/>
    <property type="molecule type" value="Genomic_DNA"/>
</dbReference>
<sequence>MIFFGHRQFWPAEKLGRLVNAIDSTSQILEATKSDCTRVAMMALTAPEQRFLQAQHSASKIKEKLHEAGEMENWMEWFRTQWEMGRRIDECADDVRGIRTEILVIAEKDHQRKISAQMRETQEVLPTIDPSCIYHVPHTNRRRFGLQAIPEVIQELVGQILQSMWDFQSPS</sequence>
<keyword evidence="2" id="KW-1185">Reference proteome</keyword>
<dbReference type="Proteomes" id="UP001221142">
    <property type="component" value="Unassembled WGS sequence"/>
</dbReference>
<organism evidence="1 2">
    <name type="scientific">Roridomyces roridus</name>
    <dbReference type="NCBI Taxonomy" id="1738132"/>
    <lineage>
        <taxon>Eukaryota</taxon>
        <taxon>Fungi</taxon>
        <taxon>Dikarya</taxon>
        <taxon>Basidiomycota</taxon>
        <taxon>Agaricomycotina</taxon>
        <taxon>Agaricomycetes</taxon>
        <taxon>Agaricomycetidae</taxon>
        <taxon>Agaricales</taxon>
        <taxon>Marasmiineae</taxon>
        <taxon>Mycenaceae</taxon>
        <taxon>Roridomyces</taxon>
    </lineage>
</organism>
<gene>
    <name evidence="1" type="ORF">FB45DRAFT_930484</name>
</gene>